<evidence type="ECO:0000313" key="3">
    <source>
        <dbReference type="Proteomes" id="UP000694546"/>
    </source>
</evidence>
<dbReference type="GeneTree" id="ENSGT00390000001015"/>
<sequence>MASLLKEPLFEISAQGPAPNKDFYQLSITKSDVIWRYWKISLRNASRNAKPGEQRESHQDYLEDTRLQSQVGLVFGQGIQAYTLALGRGCYDYLERLPDALLLRILAHLQLEEVGALGQTSHRFRKLCSSEAFWEQAVRGHWETVPAEVGSLGLELGWRRVFFTSKLQLQKLISRQRQGLHMSSSTVCHPETRSRPGLGLPLPMYQGATVAQEVERVLHQKVLRSIPGSS</sequence>
<dbReference type="InterPro" id="IPR001810">
    <property type="entry name" value="F-box_dom"/>
</dbReference>
<name>A0A8C5AJE6_GADMO</name>
<dbReference type="AlphaFoldDB" id="A0A8C5AJE6"/>
<proteinExistence type="predicted"/>
<dbReference type="Gene3D" id="1.20.1280.50">
    <property type="match status" value="1"/>
</dbReference>
<organism evidence="2 3">
    <name type="scientific">Gadus morhua</name>
    <name type="common">Atlantic cod</name>
    <dbReference type="NCBI Taxonomy" id="8049"/>
    <lineage>
        <taxon>Eukaryota</taxon>
        <taxon>Metazoa</taxon>
        <taxon>Chordata</taxon>
        <taxon>Craniata</taxon>
        <taxon>Vertebrata</taxon>
        <taxon>Euteleostomi</taxon>
        <taxon>Actinopterygii</taxon>
        <taxon>Neopterygii</taxon>
        <taxon>Teleostei</taxon>
        <taxon>Neoteleostei</taxon>
        <taxon>Acanthomorphata</taxon>
        <taxon>Zeiogadaria</taxon>
        <taxon>Gadariae</taxon>
        <taxon>Gadiformes</taxon>
        <taxon>Gadoidei</taxon>
        <taxon>Gadidae</taxon>
        <taxon>Gadus</taxon>
    </lineage>
</organism>
<dbReference type="SMART" id="SM00256">
    <property type="entry name" value="FBOX"/>
    <property type="match status" value="1"/>
</dbReference>
<reference evidence="2" key="1">
    <citation type="submission" date="2025-08" db="UniProtKB">
        <authorList>
            <consortium name="Ensembl"/>
        </authorList>
    </citation>
    <scope>IDENTIFICATION</scope>
</reference>
<evidence type="ECO:0000313" key="2">
    <source>
        <dbReference type="Ensembl" id="ENSGMOP00000030635.1"/>
    </source>
</evidence>
<keyword evidence="3" id="KW-1185">Reference proteome</keyword>
<dbReference type="PROSITE" id="PS50181">
    <property type="entry name" value="FBOX"/>
    <property type="match status" value="1"/>
</dbReference>
<protein>
    <submittedName>
        <fullName evidence="2">F-box protein 36b</fullName>
    </submittedName>
</protein>
<reference evidence="2" key="2">
    <citation type="submission" date="2025-09" db="UniProtKB">
        <authorList>
            <consortium name="Ensembl"/>
        </authorList>
    </citation>
    <scope>IDENTIFICATION</scope>
</reference>
<dbReference type="InterPro" id="IPR036047">
    <property type="entry name" value="F-box-like_dom_sf"/>
</dbReference>
<feature type="domain" description="F-box" evidence="1">
    <location>
        <begin position="91"/>
        <end position="137"/>
    </location>
</feature>
<dbReference type="Ensembl" id="ENSGMOT00000030761.1">
    <property type="protein sequence ID" value="ENSGMOP00000030635.1"/>
    <property type="gene ID" value="ENSGMOG00000017751.2"/>
</dbReference>
<dbReference type="Proteomes" id="UP000694546">
    <property type="component" value="Chromosome 8"/>
</dbReference>
<dbReference type="SUPFAM" id="SSF81383">
    <property type="entry name" value="F-box domain"/>
    <property type="match status" value="1"/>
</dbReference>
<accession>A0A8C5AJE6</accession>
<dbReference type="Pfam" id="PF12937">
    <property type="entry name" value="F-box-like"/>
    <property type="match status" value="1"/>
</dbReference>
<evidence type="ECO:0000259" key="1">
    <source>
        <dbReference type="PROSITE" id="PS50181"/>
    </source>
</evidence>